<dbReference type="AlphaFoldDB" id="A0A4P8YMS2"/>
<dbReference type="Proteomes" id="UP000302163">
    <property type="component" value="Chromosome"/>
</dbReference>
<dbReference type="RefSeq" id="WP_138098484.1">
    <property type="nucleotide sequence ID" value="NZ_CP040428.1"/>
</dbReference>
<dbReference type="EMBL" id="CP040428">
    <property type="protein sequence ID" value="QCT22139.1"/>
    <property type="molecule type" value="Genomic_DNA"/>
</dbReference>
<accession>A0A4P8YMS2</accession>
<protein>
    <submittedName>
        <fullName evidence="1">Uncharacterized protein</fullName>
    </submittedName>
</protein>
<dbReference type="OrthoDB" id="6627395at2"/>
<evidence type="ECO:0000313" key="2">
    <source>
        <dbReference type="Proteomes" id="UP000302163"/>
    </source>
</evidence>
<keyword evidence="2" id="KW-1185">Reference proteome</keyword>
<dbReference type="KEGG" id="izh:FEM41_22070"/>
<organism evidence="1 2">
    <name type="scientific">Jejubacter calystegiae</name>
    <dbReference type="NCBI Taxonomy" id="2579935"/>
    <lineage>
        <taxon>Bacteria</taxon>
        <taxon>Pseudomonadati</taxon>
        <taxon>Pseudomonadota</taxon>
        <taxon>Gammaproteobacteria</taxon>
        <taxon>Enterobacterales</taxon>
        <taxon>Enterobacteriaceae</taxon>
        <taxon>Jejubacter</taxon>
    </lineage>
</organism>
<name>A0A4P8YMS2_9ENTR</name>
<evidence type="ECO:0000313" key="1">
    <source>
        <dbReference type="EMBL" id="QCT22139.1"/>
    </source>
</evidence>
<proteinExistence type="predicted"/>
<reference evidence="1 2" key="1">
    <citation type="submission" date="2019-05" db="EMBL/GenBank/DDBJ databases">
        <title>Complete genome sequence of Izhakiella calystegiae KSNA2, an endophyte isolated from beach morning glory (Calystegia soldanella).</title>
        <authorList>
            <person name="Jiang L."/>
            <person name="Jeong J.C."/>
            <person name="Kim C.Y."/>
            <person name="Kim D.H."/>
            <person name="Kim S.W."/>
            <person name="Lee j."/>
        </authorList>
    </citation>
    <scope>NUCLEOTIDE SEQUENCE [LARGE SCALE GENOMIC DNA]</scope>
    <source>
        <strain evidence="1 2">KSNA2</strain>
    </source>
</reference>
<sequence>MRELNVCEVNEVSGAGIIDDTLTSIGNQIGTGIDNITGGNTSASALSSVGHQIGQVIETSITNFLNNVFDFLGLSKA</sequence>
<gene>
    <name evidence="1" type="ORF">FEM41_22070</name>
</gene>